<accession>A0A919JC32</accession>
<proteinExistence type="predicted"/>
<name>A0A919JC32_9ACTN</name>
<gene>
    <name evidence="1" type="ORF">Ani05nite_17730</name>
</gene>
<keyword evidence="2" id="KW-1185">Reference proteome</keyword>
<dbReference type="EMBL" id="BOMQ01000021">
    <property type="protein sequence ID" value="GIE48239.1"/>
    <property type="molecule type" value="Genomic_DNA"/>
</dbReference>
<reference evidence="1" key="1">
    <citation type="submission" date="2021-01" db="EMBL/GenBank/DDBJ databases">
        <title>Whole genome shotgun sequence of Actinoplanes nipponensis NBRC 14063.</title>
        <authorList>
            <person name="Komaki H."/>
            <person name="Tamura T."/>
        </authorList>
    </citation>
    <scope>NUCLEOTIDE SEQUENCE</scope>
    <source>
        <strain evidence="1">NBRC 14063</strain>
    </source>
</reference>
<comment type="caution">
    <text evidence="1">The sequence shown here is derived from an EMBL/GenBank/DDBJ whole genome shotgun (WGS) entry which is preliminary data.</text>
</comment>
<evidence type="ECO:0000313" key="1">
    <source>
        <dbReference type="EMBL" id="GIE48239.1"/>
    </source>
</evidence>
<protein>
    <submittedName>
        <fullName evidence="1">Uncharacterized protein</fullName>
    </submittedName>
</protein>
<dbReference type="RefSeq" id="WP_203766687.1">
    <property type="nucleotide sequence ID" value="NZ_BOMQ01000021.1"/>
</dbReference>
<sequence>MPISAEAGALPWLRRVPAMVAMVLVAAVAWHLRGSDSADPPVPQPAGVPVVRLAAAGQPVPVLIVPNRPGRNLVHVAAPQGVSVGTDRGRLATAAARPGASGSWAEVRLPAGPSRLWIARGGHLAALEIDTGAAATTAPGPDGDVTGPDGPECASAVLGRLAAGTTTPVTSCPASALTAADAAALHGTIRFLAQRGQRAISLAADGSPRSVAAAALVRADSAAAGITVGSGGPLVVVAGWAAADRALTARAGDPTRGAAGAYLAPWLLHAPLQEAAIAQLVPLGYSPRDPLPMQYLAALQGRFPDEPASASGYAAWRQARGLGPEDQPRLYAAARLTVPGVPDDHVHGGGWLPHGTITPVTAVLDGTPPAR</sequence>
<dbReference type="Proteomes" id="UP000647172">
    <property type="component" value="Unassembled WGS sequence"/>
</dbReference>
<dbReference type="AlphaFoldDB" id="A0A919JC32"/>
<evidence type="ECO:0000313" key="2">
    <source>
        <dbReference type="Proteomes" id="UP000647172"/>
    </source>
</evidence>
<organism evidence="1 2">
    <name type="scientific">Actinoplanes nipponensis</name>
    <dbReference type="NCBI Taxonomy" id="135950"/>
    <lineage>
        <taxon>Bacteria</taxon>
        <taxon>Bacillati</taxon>
        <taxon>Actinomycetota</taxon>
        <taxon>Actinomycetes</taxon>
        <taxon>Micromonosporales</taxon>
        <taxon>Micromonosporaceae</taxon>
        <taxon>Actinoplanes</taxon>
    </lineage>
</organism>